<dbReference type="AlphaFoldDB" id="A0A921E5R0"/>
<dbReference type="Pfam" id="PF00561">
    <property type="entry name" value="Abhydrolase_1"/>
    <property type="match status" value="1"/>
</dbReference>
<feature type="chain" id="PRO_5037563536" evidence="2">
    <location>
        <begin position="38"/>
        <end position="391"/>
    </location>
</feature>
<dbReference type="PROSITE" id="PS51318">
    <property type="entry name" value="TAT"/>
    <property type="match status" value="1"/>
</dbReference>
<evidence type="ECO:0000259" key="3">
    <source>
        <dbReference type="Pfam" id="PF00561"/>
    </source>
</evidence>
<evidence type="ECO:0000256" key="2">
    <source>
        <dbReference type="SAM" id="SignalP"/>
    </source>
</evidence>
<feature type="signal peptide" evidence="2">
    <location>
        <begin position="1"/>
        <end position="37"/>
    </location>
</feature>
<keyword evidence="4" id="KW-0378">Hydrolase</keyword>
<reference evidence="4" key="2">
    <citation type="submission" date="2021-09" db="EMBL/GenBank/DDBJ databases">
        <authorList>
            <person name="Gilroy R."/>
        </authorList>
    </citation>
    <scope>NUCLEOTIDE SEQUENCE</scope>
    <source>
        <strain evidence="4">316</strain>
    </source>
</reference>
<gene>
    <name evidence="4" type="ORF">K8W01_17205</name>
</gene>
<sequence length="391" mass="42814">MGASTASRRRSLRTALLAAAMIVSPLAAGLAPAPVHAAPAAAYPGQREGDHVVETFRFANGESLDKVKLHYTTLGTPHRGADGEIDNAVLVLHGTTGTGKSFLIPTLGPELFGEGAPLDARHWYVILPDGLGRGGSSKPSDGLRARFPRYGYADVVEGQHRVVTEALGVKHLRLVLGTSMGGMQAWMWGERYPEAMDLLMAVASQPIPVSGRNALWRRLLIEGIRTDPDWKGGEYTEQPRHFGRILPIFNIMTESVLGLQKQAPTRAAADKAYDKMIAGYENKADANDWLYWFDSSYDYDPSPNLEKITAKVLAVNFADDELNPPQLDVMNAAFARLKDGRFVLVPTSPDTHGHQSLRFANLWKGYLAEFLARPEAATEAKSSPERLKDDR</sequence>
<keyword evidence="2" id="KW-0732">Signal</keyword>
<name>A0A921E5R0_9HYPH</name>
<dbReference type="GO" id="GO:0009092">
    <property type="term" value="P:homoserine metabolic process"/>
    <property type="evidence" value="ECO:0007669"/>
    <property type="project" value="TreeGrafter"/>
</dbReference>
<proteinExistence type="predicted"/>
<evidence type="ECO:0000313" key="4">
    <source>
        <dbReference type="EMBL" id="HJE25396.1"/>
    </source>
</evidence>
<reference evidence="4" key="1">
    <citation type="journal article" date="2021" name="PeerJ">
        <title>Extensive microbial diversity within the chicken gut microbiome revealed by metagenomics and culture.</title>
        <authorList>
            <person name="Gilroy R."/>
            <person name="Ravi A."/>
            <person name="Getino M."/>
            <person name="Pursley I."/>
            <person name="Horton D.L."/>
            <person name="Alikhan N.F."/>
            <person name="Baker D."/>
            <person name="Gharbi K."/>
            <person name="Hall N."/>
            <person name="Watson M."/>
            <person name="Adriaenssens E.M."/>
            <person name="Foster-Nyarko E."/>
            <person name="Jarju S."/>
            <person name="Secka A."/>
            <person name="Antonio M."/>
            <person name="Oren A."/>
            <person name="Chaudhuri R.R."/>
            <person name="La Ragione R."/>
            <person name="Hildebrand F."/>
            <person name="Pallen M.J."/>
        </authorList>
    </citation>
    <scope>NUCLEOTIDE SEQUENCE</scope>
    <source>
        <strain evidence="4">316</strain>
    </source>
</reference>
<dbReference type="Gene3D" id="3.40.50.1820">
    <property type="entry name" value="alpha/beta hydrolase"/>
    <property type="match status" value="1"/>
</dbReference>
<dbReference type="GO" id="GO:0009086">
    <property type="term" value="P:methionine biosynthetic process"/>
    <property type="evidence" value="ECO:0007669"/>
    <property type="project" value="TreeGrafter"/>
</dbReference>
<keyword evidence="1" id="KW-0808">Transferase</keyword>
<dbReference type="PANTHER" id="PTHR32268:SF11">
    <property type="entry name" value="HOMOSERINE O-ACETYLTRANSFERASE"/>
    <property type="match status" value="1"/>
</dbReference>
<dbReference type="GO" id="GO:0004414">
    <property type="term" value="F:homoserine O-acetyltransferase activity"/>
    <property type="evidence" value="ECO:0007669"/>
    <property type="project" value="TreeGrafter"/>
</dbReference>
<dbReference type="InterPro" id="IPR029058">
    <property type="entry name" value="AB_hydrolase_fold"/>
</dbReference>
<evidence type="ECO:0000313" key="5">
    <source>
        <dbReference type="Proteomes" id="UP000742631"/>
    </source>
</evidence>
<feature type="domain" description="AB hydrolase-1" evidence="3">
    <location>
        <begin position="87"/>
        <end position="329"/>
    </location>
</feature>
<dbReference type="PANTHER" id="PTHR32268">
    <property type="entry name" value="HOMOSERINE O-ACETYLTRANSFERASE"/>
    <property type="match status" value="1"/>
</dbReference>
<comment type="caution">
    <text evidence="4">The sequence shown here is derived from an EMBL/GenBank/DDBJ whole genome shotgun (WGS) entry which is preliminary data.</text>
</comment>
<dbReference type="InterPro" id="IPR008220">
    <property type="entry name" value="HAT_MetX-like"/>
</dbReference>
<organism evidence="4 5">
    <name type="scientific">Methylorubrum populi</name>
    <dbReference type="NCBI Taxonomy" id="223967"/>
    <lineage>
        <taxon>Bacteria</taxon>
        <taxon>Pseudomonadati</taxon>
        <taxon>Pseudomonadota</taxon>
        <taxon>Alphaproteobacteria</taxon>
        <taxon>Hyphomicrobiales</taxon>
        <taxon>Methylobacteriaceae</taxon>
        <taxon>Methylorubrum</taxon>
    </lineage>
</organism>
<dbReference type="EMBL" id="DYYG01000051">
    <property type="protein sequence ID" value="HJE25396.1"/>
    <property type="molecule type" value="Genomic_DNA"/>
</dbReference>
<protein>
    <submittedName>
        <fullName evidence="4">Alpha/beta fold hydrolase</fullName>
    </submittedName>
</protein>
<dbReference type="GO" id="GO:0016787">
    <property type="term" value="F:hydrolase activity"/>
    <property type="evidence" value="ECO:0007669"/>
    <property type="project" value="UniProtKB-KW"/>
</dbReference>
<dbReference type="NCBIfam" id="NF005071">
    <property type="entry name" value="PRK06489.1"/>
    <property type="match status" value="1"/>
</dbReference>
<accession>A0A921E5R0</accession>
<dbReference type="Proteomes" id="UP000742631">
    <property type="component" value="Unassembled WGS sequence"/>
</dbReference>
<evidence type="ECO:0000256" key="1">
    <source>
        <dbReference type="ARBA" id="ARBA00022679"/>
    </source>
</evidence>
<dbReference type="InterPro" id="IPR006311">
    <property type="entry name" value="TAT_signal"/>
</dbReference>
<dbReference type="InterPro" id="IPR000073">
    <property type="entry name" value="AB_hydrolase_1"/>
</dbReference>
<dbReference type="SUPFAM" id="SSF53474">
    <property type="entry name" value="alpha/beta-Hydrolases"/>
    <property type="match status" value="1"/>
</dbReference>